<reference evidence="2" key="1">
    <citation type="submission" date="2018-05" db="EMBL/GenBank/DDBJ databases">
        <authorList>
            <person name="Lanie J.A."/>
            <person name="Ng W.-L."/>
            <person name="Kazmierczak K.M."/>
            <person name="Andrzejewski T.M."/>
            <person name="Davidsen T.M."/>
            <person name="Wayne K.J."/>
            <person name="Tettelin H."/>
            <person name="Glass J.I."/>
            <person name="Rusch D."/>
            <person name="Podicherti R."/>
            <person name="Tsui H.-C.T."/>
            <person name="Winkler M.E."/>
        </authorList>
    </citation>
    <scope>NUCLEOTIDE SEQUENCE</scope>
</reference>
<evidence type="ECO:0000313" key="2">
    <source>
        <dbReference type="EMBL" id="SVC75201.1"/>
    </source>
</evidence>
<feature type="non-terminal residue" evidence="2">
    <location>
        <position position="1"/>
    </location>
</feature>
<protein>
    <recommendedName>
        <fullName evidence="3">DUF5658 domain-containing protein</fullName>
    </recommendedName>
</protein>
<proteinExistence type="predicted"/>
<organism evidence="2">
    <name type="scientific">marine metagenome</name>
    <dbReference type="NCBI Taxonomy" id="408172"/>
    <lineage>
        <taxon>unclassified sequences</taxon>
        <taxon>metagenomes</taxon>
        <taxon>ecological metagenomes</taxon>
    </lineage>
</organism>
<accession>A0A382PT79</accession>
<dbReference type="EMBL" id="UINC01108819">
    <property type="protein sequence ID" value="SVC75201.1"/>
    <property type="molecule type" value="Genomic_DNA"/>
</dbReference>
<dbReference type="AlphaFoldDB" id="A0A382PT79"/>
<gene>
    <name evidence="2" type="ORF">METZ01_LOCUS328055</name>
</gene>
<evidence type="ECO:0008006" key="3">
    <source>
        <dbReference type="Google" id="ProtNLM"/>
    </source>
</evidence>
<sequence length="81" mass="9407">DHYLTIKFQQEIIASERNPLGRWLIGADGGSVALFMTLKMTFLWVIALIVLKLYEAKKKYAYTCIVALSIVQLFLIYYFLQ</sequence>
<feature type="transmembrane region" description="Helical" evidence="1">
    <location>
        <begin position="32"/>
        <end position="53"/>
    </location>
</feature>
<name>A0A382PT79_9ZZZZ</name>
<keyword evidence="1" id="KW-1133">Transmembrane helix</keyword>
<feature type="transmembrane region" description="Helical" evidence="1">
    <location>
        <begin position="60"/>
        <end position="80"/>
    </location>
</feature>
<evidence type="ECO:0000256" key="1">
    <source>
        <dbReference type="SAM" id="Phobius"/>
    </source>
</evidence>
<keyword evidence="1" id="KW-0812">Transmembrane</keyword>
<keyword evidence="1" id="KW-0472">Membrane</keyword>